<keyword evidence="3" id="KW-1185">Reference proteome</keyword>
<reference evidence="2 3" key="1">
    <citation type="submission" date="2024-01" db="EMBL/GenBank/DDBJ databases">
        <title>Novel species of the genus Luteimonas isolated from rivers.</title>
        <authorList>
            <person name="Lu H."/>
        </authorList>
    </citation>
    <scope>NUCLEOTIDE SEQUENCE [LARGE SCALE GENOMIC DNA]</scope>
    <source>
        <strain evidence="2 3">FXH3W</strain>
    </source>
</reference>
<dbReference type="PANTHER" id="PTHR34875:SF5">
    <property type="entry name" value="GLYCINE CLEAVAGE SYSTEM TRANSCRIPTIONAL REPRESSOR"/>
    <property type="match status" value="1"/>
</dbReference>
<protein>
    <recommendedName>
        <fullName evidence="1">Glycine cleavage system transcriptional repressor</fullName>
    </recommendedName>
</protein>
<name>A0ABU7V081_9GAMM</name>
<organism evidence="2 3">
    <name type="scientific">Aquilutibacter rugosus</name>
    <dbReference type="NCBI Taxonomy" id="3115820"/>
    <lineage>
        <taxon>Bacteria</taxon>
        <taxon>Pseudomonadati</taxon>
        <taxon>Pseudomonadota</taxon>
        <taxon>Gammaproteobacteria</taxon>
        <taxon>Lysobacterales</taxon>
        <taxon>Lysobacteraceae</taxon>
        <taxon>Aquilutibacter</taxon>
    </lineage>
</organism>
<dbReference type="CDD" id="cd04869">
    <property type="entry name" value="ACT_GcvR_2"/>
    <property type="match status" value="1"/>
</dbReference>
<keyword evidence="1" id="KW-0678">Repressor</keyword>
<accession>A0ABU7V081</accession>
<evidence type="ECO:0000256" key="1">
    <source>
        <dbReference type="PIRNR" id="PIRNR028103"/>
    </source>
</evidence>
<dbReference type="Pfam" id="PF13740">
    <property type="entry name" value="ACT_6"/>
    <property type="match status" value="1"/>
</dbReference>
<dbReference type="Proteomes" id="UP001356170">
    <property type="component" value="Unassembled WGS sequence"/>
</dbReference>
<dbReference type="InterPro" id="IPR045865">
    <property type="entry name" value="ACT-like_dom_sf"/>
</dbReference>
<dbReference type="SUPFAM" id="SSF55021">
    <property type="entry name" value="ACT-like"/>
    <property type="match status" value="2"/>
</dbReference>
<dbReference type="PIRSF" id="PIRSF028103">
    <property type="entry name" value="GcvR"/>
    <property type="match status" value="1"/>
</dbReference>
<keyword evidence="1" id="KW-0804">Transcription</keyword>
<dbReference type="Gene3D" id="3.30.70.260">
    <property type="match status" value="2"/>
</dbReference>
<evidence type="ECO:0000313" key="2">
    <source>
        <dbReference type="EMBL" id="MEF2156191.1"/>
    </source>
</evidence>
<dbReference type="InterPro" id="IPR016867">
    <property type="entry name" value="GcvR"/>
</dbReference>
<proteinExistence type="predicted"/>
<gene>
    <name evidence="2" type="ORF">V3390_08130</name>
</gene>
<evidence type="ECO:0000313" key="3">
    <source>
        <dbReference type="Proteomes" id="UP001356170"/>
    </source>
</evidence>
<comment type="subcellular location">
    <subcellularLocation>
        <location evidence="1">Cytoplasm</location>
    </subcellularLocation>
</comment>
<sequence length="188" mass="20551">MTDLDPANRPGNNTHHLLIHSFSKHPDSPLLRLARRITDSGCNLEDARLSTLGGDIVVSARASGPWDAIAKLETMLSRLAREDGLQIHAHRTDSQSKLSNLLPYMVEVVAADRPGILLALADFFEGQGIALESVACSRYQAMQTGADMFSAQLTIGIPSDTHIAALRDDFLDFSDRMNLDAILDPIKF</sequence>
<comment type="caution">
    <text evidence="2">The sequence shown here is derived from an EMBL/GenBank/DDBJ whole genome shotgun (WGS) entry which is preliminary data.</text>
</comment>
<dbReference type="EMBL" id="JAZHBO010000002">
    <property type="protein sequence ID" value="MEF2156191.1"/>
    <property type="molecule type" value="Genomic_DNA"/>
</dbReference>
<dbReference type="InterPro" id="IPR050990">
    <property type="entry name" value="UPF0237/GcvR_regulator"/>
</dbReference>
<keyword evidence="1" id="KW-0963">Cytoplasm</keyword>
<dbReference type="PANTHER" id="PTHR34875">
    <property type="entry name" value="UPF0237 PROTEIN MJ1558"/>
    <property type="match status" value="1"/>
</dbReference>